<dbReference type="EMBL" id="FOJM01000014">
    <property type="protein sequence ID" value="SFA54796.1"/>
    <property type="molecule type" value="Genomic_DNA"/>
</dbReference>
<evidence type="ECO:0000313" key="2">
    <source>
        <dbReference type="Proteomes" id="UP000198836"/>
    </source>
</evidence>
<protein>
    <submittedName>
        <fullName evidence="1">Helix-turn-helix domain-containing protein</fullName>
    </submittedName>
</protein>
<name>A0A1I0TV34_9SPHI</name>
<dbReference type="STRING" id="332999.SAMN04488511_11414"/>
<accession>A0A1I0TV34</accession>
<organism evidence="1 2">
    <name type="scientific">Pedobacter suwonensis</name>
    <dbReference type="NCBI Taxonomy" id="332999"/>
    <lineage>
        <taxon>Bacteria</taxon>
        <taxon>Pseudomonadati</taxon>
        <taxon>Bacteroidota</taxon>
        <taxon>Sphingobacteriia</taxon>
        <taxon>Sphingobacteriales</taxon>
        <taxon>Sphingobacteriaceae</taxon>
        <taxon>Pedobacter</taxon>
    </lineage>
</organism>
<sequence length="93" mass="11097">MENRQNTTMICLGEEQLYELVEKLFDRLKDSQKQKKLWMTKEEAMKELNIKSPASLQKLRDENAIVVSGLSRKNLVYLRSSVEEYLRKKTRKF</sequence>
<reference evidence="2" key="1">
    <citation type="submission" date="2016-10" db="EMBL/GenBank/DDBJ databases">
        <authorList>
            <person name="Varghese N."/>
            <person name="Submissions S."/>
        </authorList>
    </citation>
    <scope>NUCLEOTIDE SEQUENCE [LARGE SCALE GENOMIC DNA]</scope>
    <source>
        <strain evidence="2">DSM 18130</strain>
    </source>
</reference>
<keyword evidence="2" id="KW-1185">Reference proteome</keyword>
<dbReference type="AlphaFoldDB" id="A0A1I0TV34"/>
<proteinExistence type="predicted"/>
<gene>
    <name evidence="1" type="ORF">SAMN04488511_11414</name>
</gene>
<dbReference type="Proteomes" id="UP000198836">
    <property type="component" value="Unassembled WGS sequence"/>
</dbReference>
<dbReference type="RefSeq" id="WP_090985695.1">
    <property type="nucleotide sequence ID" value="NZ_FOJM01000014.1"/>
</dbReference>
<evidence type="ECO:0000313" key="1">
    <source>
        <dbReference type="EMBL" id="SFA54796.1"/>
    </source>
</evidence>